<reference evidence="2" key="3">
    <citation type="submission" date="2018-08" db="UniProtKB">
        <authorList>
            <consortium name="EnsemblPlants"/>
        </authorList>
    </citation>
    <scope>IDENTIFICATION</scope>
    <source>
        <strain evidence="2">cv. Bd21</strain>
    </source>
</reference>
<evidence type="ECO:0000313" key="2">
    <source>
        <dbReference type="EnsemblPlants" id="KQJ98110"/>
    </source>
</evidence>
<dbReference type="Proteomes" id="UP000008810">
    <property type="component" value="Chromosome 3"/>
</dbReference>
<proteinExistence type="predicted"/>
<dbReference type="EnsemblPlants" id="KQJ98110">
    <property type="protein sequence ID" value="KQJ98110"/>
    <property type="gene ID" value="BRADI_3g34955v3"/>
</dbReference>
<reference evidence="1" key="2">
    <citation type="submission" date="2017-06" db="EMBL/GenBank/DDBJ databases">
        <title>WGS assembly of Brachypodium distachyon.</title>
        <authorList>
            <consortium name="The International Brachypodium Initiative"/>
            <person name="Lucas S."/>
            <person name="Harmon-Smith M."/>
            <person name="Lail K."/>
            <person name="Tice H."/>
            <person name="Grimwood J."/>
            <person name="Bruce D."/>
            <person name="Barry K."/>
            <person name="Shu S."/>
            <person name="Lindquist E."/>
            <person name="Wang M."/>
            <person name="Pitluck S."/>
            <person name="Vogel J.P."/>
            <person name="Garvin D.F."/>
            <person name="Mockler T.C."/>
            <person name="Schmutz J."/>
            <person name="Rokhsar D."/>
            <person name="Bevan M.W."/>
        </authorList>
    </citation>
    <scope>NUCLEOTIDE SEQUENCE</scope>
    <source>
        <strain evidence="1">Bd21</strain>
    </source>
</reference>
<dbReference type="Gramene" id="KQJ98110">
    <property type="protein sequence ID" value="KQJ98110"/>
    <property type="gene ID" value="BRADI_3g34955v3"/>
</dbReference>
<gene>
    <name evidence="1" type="ORF">BRADI_3g34955v3</name>
</gene>
<reference evidence="1 2" key="1">
    <citation type="journal article" date="2010" name="Nature">
        <title>Genome sequencing and analysis of the model grass Brachypodium distachyon.</title>
        <authorList>
            <consortium name="International Brachypodium Initiative"/>
        </authorList>
    </citation>
    <scope>NUCLEOTIDE SEQUENCE [LARGE SCALE GENOMIC DNA]</scope>
    <source>
        <strain evidence="1 2">Bd21</strain>
    </source>
</reference>
<evidence type="ECO:0000313" key="3">
    <source>
        <dbReference type="Proteomes" id="UP000008810"/>
    </source>
</evidence>
<dbReference type="InParanoid" id="A0A0Q3FG63"/>
<evidence type="ECO:0000313" key="1">
    <source>
        <dbReference type="EMBL" id="KQJ98110.1"/>
    </source>
</evidence>
<dbReference type="OrthoDB" id="692647at2759"/>
<dbReference type="EMBL" id="CM000882">
    <property type="protein sequence ID" value="KQJ98110.1"/>
    <property type="molecule type" value="Genomic_DNA"/>
</dbReference>
<name>A0A0Q3FG63_BRADI</name>
<protein>
    <submittedName>
        <fullName evidence="1 2">Uncharacterized protein</fullName>
    </submittedName>
</protein>
<organism evidence="1">
    <name type="scientific">Brachypodium distachyon</name>
    <name type="common">Purple false brome</name>
    <name type="synonym">Trachynia distachya</name>
    <dbReference type="NCBI Taxonomy" id="15368"/>
    <lineage>
        <taxon>Eukaryota</taxon>
        <taxon>Viridiplantae</taxon>
        <taxon>Streptophyta</taxon>
        <taxon>Embryophyta</taxon>
        <taxon>Tracheophyta</taxon>
        <taxon>Spermatophyta</taxon>
        <taxon>Magnoliopsida</taxon>
        <taxon>Liliopsida</taxon>
        <taxon>Poales</taxon>
        <taxon>Poaceae</taxon>
        <taxon>BOP clade</taxon>
        <taxon>Pooideae</taxon>
        <taxon>Stipodae</taxon>
        <taxon>Brachypodieae</taxon>
        <taxon>Brachypodium</taxon>
    </lineage>
</organism>
<keyword evidence="3" id="KW-1185">Reference proteome</keyword>
<accession>A0A0Q3FG63</accession>
<sequence>MACAAANGASIRGWWIRLLKLQSRKKNPDIVLASLVAWHIWKERNQRVFENRSSSPEKVASFIRAEYALLLEAVHTTPSSIDLDGKGQEHGFAWFRE</sequence>
<dbReference type="AlphaFoldDB" id="A0A0Q3FG63"/>